<keyword evidence="6 10" id="KW-0521">NADP</keyword>
<keyword evidence="5 10" id="KW-0566">Pantothenate biosynthesis</keyword>
<comment type="function">
    <text evidence="10">Catalyzes the NADPH-dependent reduction of ketopantoate into pantoic acid.</text>
</comment>
<feature type="domain" description="Ketopantoate reductase N-terminal" evidence="11">
    <location>
        <begin position="3"/>
        <end position="141"/>
    </location>
</feature>
<evidence type="ECO:0000256" key="8">
    <source>
        <dbReference type="ARBA" id="ARBA00032024"/>
    </source>
</evidence>
<reference evidence="14 15" key="1">
    <citation type="submission" date="2017-05" db="EMBL/GenBank/DDBJ databases">
        <authorList>
            <person name="Song R."/>
            <person name="Chenine A.L."/>
            <person name="Ruprecht R.M."/>
        </authorList>
    </citation>
    <scope>NUCLEOTIDE SEQUENCE [LARGE SCALE GENOMIC DNA]</scope>
    <source>
        <strain evidence="14 15">CECT 7927</strain>
    </source>
</reference>
<dbReference type="SUPFAM" id="SSF48179">
    <property type="entry name" value="6-phosphogluconate dehydrogenase C-terminal domain-like"/>
    <property type="match status" value="1"/>
</dbReference>
<dbReference type="AlphaFoldDB" id="A0A1Y6IRM7"/>
<dbReference type="Pfam" id="PF08546">
    <property type="entry name" value="ApbA_C"/>
    <property type="match status" value="1"/>
</dbReference>
<keyword evidence="16" id="KW-1185">Reference proteome</keyword>
<dbReference type="InterPro" id="IPR013332">
    <property type="entry name" value="KPR_N"/>
</dbReference>
<dbReference type="UniPathway" id="UPA00028">
    <property type="reaction ID" value="UER00004"/>
</dbReference>
<reference evidence="13 16" key="2">
    <citation type="submission" date="2023-11" db="EMBL/GenBank/DDBJ databases">
        <title>Plant-associative lifestyle of Vibrio porteresiae and its evolutionary dynamics.</title>
        <authorList>
            <person name="Rameshkumar N."/>
            <person name="Kirti K."/>
        </authorList>
    </citation>
    <scope>NUCLEOTIDE SEQUENCE [LARGE SCALE GENOMIC DNA]</scope>
    <source>
        <strain evidence="13 16">MSSRF38</strain>
    </source>
</reference>
<evidence type="ECO:0000256" key="5">
    <source>
        <dbReference type="ARBA" id="ARBA00022655"/>
    </source>
</evidence>
<evidence type="ECO:0000259" key="12">
    <source>
        <dbReference type="Pfam" id="PF08546"/>
    </source>
</evidence>
<dbReference type="InterPro" id="IPR036291">
    <property type="entry name" value="NAD(P)-bd_dom_sf"/>
</dbReference>
<dbReference type="EC" id="1.1.1.169" evidence="3 10"/>
<dbReference type="RefSeq" id="WP_087480362.1">
    <property type="nucleotide sequence ID" value="NZ_AP024883.1"/>
</dbReference>
<organism evidence="14 15">
    <name type="scientific">Vibrio mangrovi</name>
    <dbReference type="NCBI Taxonomy" id="474394"/>
    <lineage>
        <taxon>Bacteria</taxon>
        <taxon>Pseudomonadati</taxon>
        <taxon>Pseudomonadota</taxon>
        <taxon>Gammaproteobacteria</taxon>
        <taxon>Vibrionales</taxon>
        <taxon>Vibrionaceae</taxon>
        <taxon>Vibrio</taxon>
    </lineage>
</organism>
<dbReference type="NCBIfam" id="NF005087">
    <property type="entry name" value="PRK06522.1-1"/>
    <property type="match status" value="1"/>
</dbReference>
<evidence type="ECO:0000256" key="1">
    <source>
        <dbReference type="ARBA" id="ARBA00004994"/>
    </source>
</evidence>
<dbReference type="EMBL" id="FXXI01000002">
    <property type="protein sequence ID" value="SMS00307.1"/>
    <property type="molecule type" value="Genomic_DNA"/>
</dbReference>
<dbReference type="PANTHER" id="PTHR43765:SF2">
    <property type="entry name" value="2-DEHYDROPANTOATE 2-REDUCTASE"/>
    <property type="match status" value="1"/>
</dbReference>
<evidence type="ECO:0000313" key="13">
    <source>
        <dbReference type="EMBL" id="MDW6001666.1"/>
    </source>
</evidence>
<dbReference type="EMBL" id="JAWRCO010000001">
    <property type="protein sequence ID" value="MDW6001666.1"/>
    <property type="molecule type" value="Genomic_DNA"/>
</dbReference>
<evidence type="ECO:0000256" key="7">
    <source>
        <dbReference type="ARBA" id="ARBA00023002"/>
    </source>
</evidence>
<evidence type="ECO:0000313" key="15">
    <source>
        <dbReference type="Proteomes" id="UP000196125"/>
    </source>
</evidence>
<dbReference type="OrthoDB" id="6530772at2"/>
<dbReference type="InterPro" id="IPR003710">
    <property type="entry name" value="ApbA"/>
</dbReference>
<dbReference type="GO" id="GO:0015940">
    <property type="term" value="P:pantothenate biosynthetic process"/>
    <property type="evidence" value="ECO:0007669"/>
    <property type="project" value="UniProtKB-UniPathway"/>
</dbReference>
<name>A0A1Y6IRM7_9VIBR</name>
<dbReference type="Gene3D" id="3.40.50.720">
    <property type="entry name" value="NAD(P)-binding Rossmann-like Domain"/>
    <property type="match status" value="1"/>
</dbReference>
<proteinExistence type="inferred from homology"/>
<accession>A0A1Y6IRM7</accession>
<evidence type="ECO:0000313" key="16">
    <source>
        <dbReference type="Proteomes" id="UP001283366"/>
    </source>
</evidence>
<dbReference type="InterPro" id="IPR050838">
    <property type="entry name" value="Ketopantoate_reductase"/>
</dbReference>
<evidence type="ECO:0000256" key="2">
    <source>
        <dbReference type="ARBA" id="ARBA00007870"/>
    </source>
</evidence>
<protein>
    <recommendedName>
        <fullName evidence="4 10">2-dehydropantoate 2-reductase</fullName>
        <ecNumber evidence="3 10">1.1.1.169</ecNumber>
    </recommendedName>
    <alternativeName>
        <fullName evidence="8 10">Ketopantoate reductase</fullName>
    </alternativeName>
</protein>
<dbReference type="GO" id="GO:0050661">
    <property type="term" value="F:NADP binding"/>
    <property type="evidence" value="ECO:0007669"/>
    <property type="project" value="TreeGrafter"/>
</dbReference>
<keyword evidence="7 10" id="KW-0560">Oxidoreductase</keyword>
<dbReference type="NCBIfam" id="TIGR00745">
    <property type="entry name" value="apbA_panE"/>
    <property type="match status" value="1"/>
</dbReference>
<evidence type="ECO:0000256" key="3">
    <source>
        <dbReference type="ARBA" id="ARBA00013014"/>
    </source>
</evidence>
<evidence type="ECO:0000256" key="10">
    <source>
        <dbReference type="RuleBase" id="RU362068"/>
    </source>
</evidence>
<dbReference type="PANTHER" id="PTHR43765">
    <property type="entry name" value="2-DEHYDROPANTOATE 2-REDUCTASE-RELATED"/>
    <property type="match status" value="1"/>
</dbReference>
<dbReference type="Proteomes" id="UP000196125">
    <property type="component" value="Unassembled WGS sequence"/>
</dbReference>
<evidence type="ECO:0000313" key="14">
    <source>
        <dbReference type="EMBL" id="SMS00307.1"/>
    </source>
</evidence>
<dbReference type="InterPro" id="IPR013328">
    <property type="entry name" value="6PGD_dom2"/>
</dbReference>
<feature type="domain" description="Ketopantoate reductase C-terminal" evidence="12">
    <location>
        <begin position="167"/>
        <end position="289"/>
    </location>
</feature>
<dbReference type="InterPro" id="IPR013752">
    <property type="entry name" value="KPA_reductase"/>
</dbReference>
<evidence type="ECO:0000256" key="4">
    <source>
        <dbReference type="ARBA" id="ARBA00019465"/>
    </source>
</evidence>
<evidence type="ECO:0000259" key="11">
    <source>
        <dbReference type="Pfam" id="PF02558"/>
    </source>
</evidence>
<comment type="catalytic activity">
    <reaction evidence="9 10">
        <text>(R)-pantoate + NADP(+) = 2-dehydropantoate + NADPH + H(+)</text>
        <dbReference type="Rhea" id="RHEA:16233"/>
        <dbReference type="ChEBI" id="CHEBI:11561"/>
        <dbReference type="ChEBI" id="CHEBI:15378"/>
        <dbReference type="ChEBI" id="CHEBI:15980"/>
        <dbReference type="ChEBI" id="CHEBI:57783"/>
        <dbReference type="ChEBI" id="CHEBI:58349"/>
        <dbReference type="EC" id="1.1.1.169"/>
    </reaction>
</comment>
<sequence length="294" mass="32605">MNILVIGPGAIGSLWAVKLQQDGHRVSVIARQTKSPYQVQFGEQPCSFRNHQIEDIRNADLILITVKAWQISSALSPLIHLIHPDTMLVLMHNGMGSLTSIGTLLQTHPVILATTTHGAFKPSPSRLIHTGQGETFIGAANEKGCQCQFLTDVLHHALPEVYWHHQIEHALWRKLAVNCVINPLTALHQCANGDLATPEFQGIISALITEITAVMIAENIPVSLEELTDHIHQVITATAKNHSSMHQDVFHQRKTEIDFITGHLIRTAGRHGIPVPENEALYQQIKALEKQWES</sequence>
<dbReference type="GO" id="GO:0005737">
    <property type="term" value="C:cytoplasm"/>
    <property type="evidence" value="ECO:0007669"/>
    <property type="project" value="TreeGrafter"/>
</dbReference>
<dbReference type="Pfam" id="PF02558">
    <property type="entry name" value="ApbA"/>
    <property type="match status" value="1"/>
</dbReference>
<evidence type="ECO:0000256" key="9">
    <source>
        <dbReference type="ARBA" id="ARBA00048793"/>
    </source>
</evidence>
<dbReference type="FunFam" id="1.10.1040.10:FF:000017">
    <property type="entry name" value="2-dehydropantoate 2-reductase"/>
    <property type="match status" value="1"/>
</dbReference>
<dbReference type="Gene3D" id="1.10.1040.10">
    <property type="entry name" value="N-(1-d-carboxylethyl)-l-norvaline Dehydrogenase, domain 2"/>
    <property type="match status" value="1"/>
</dbReference>
<comment type="pathway">
    <text evidence="1 10">Cofactor biosynthesis; (R)-pantothenate biosynthesis; (R)-pantoate from 3-methyl-2-oxobutanoate: step 2/2.</text>
</comment>
<gene>
    <name evidence="14" type="primary">panE</name>
    <name evidence="13" type="ORF">SBX37_01970</name>
    <name evidence="14" type="ORF">VIM7927_01557</name>
</gene>
<dbReference type="SUPFAM" id="SSF51735">
    <property type="entry name" value="NAD(P)-binding Rossmann-fold domains"/>
    <property type="match status" value="1"/>
</dbReference>
<dbReference type="Proteomes" id="UP001283366">
    <property type="component" value="Unassembled WGS sequence"/>
</dbReference>
<evidence type="ECO:0000256" key="6">
    <source>
        <dbReference type="ARBA" id="ARBA00022857"/>
    </source>
</evidence>
<comment type="similarity">
    <text evidence="2 10">Belongs to the ketopantoate reductase family.</text>
</comment>
<dbReference type="GO" id="GO:0008677">
    <property type="term" value="F:2-dehydropantoate 2-reductase activity"/>
    <property type="evidence" value="ECO:0007669"/>
    <property type="project" value="UniProtKB-EC"/>
</dbReference>
<dbReference type="InterPro" id="IPR008927">
    <property type="entry name" value="6-PGluconate_DH-like_C_sf"/>
</dbReference>